<comment type="caution">
    <text evidence="1">The sequence shown here is derived from an EMBL/GenBank/DDBJ whole genome shotgun (WGS) entry which is preliminary data.</text>
</comment>
<dbReference type="InterPro" id="IPR036412">
    <property type="entry name" value="HAD-like_sf"/>
</dbReference>
<dbReference type="PANTHER" id="PTHR43434">
    <property type="entry name" value="PHOSPHOGLYCOLATE PHOSPHATASE"/>
    <property type="match status" value="1"/>
</dbReference>
<dbReference type="OrthoDB" id="9792518at2"/>
<dbReference type="EMBL" id="PVWO01000059">
    <property type="protein sequence ID" value="PSB57843.1"/>
    <property type="molecule type" value="Genomic_DNA"/>
</dbReference>
<protein>
    <submittedName>
        <fullName evidence="1">HAD family hydrolase</fullName>
    </submittedName>
</protein>
<dbReference type="PANTHER" id="PTHR43434:SF1">
    <property type="entry name" value="PHOSPHOGLYCOLATE PHOSPHATASE"/>
    <property type="match status" value="1"/>
</dbReference>
<dbReference type="RefSeq" id="WP_106301950.1">
    <property type="nucleotide sequence ID" value="NZ_PVWO01000059.1"/>
</dbReference>
<dbReference type="InterPro" id="IPR023198">
    <property type="entry name" value="PGP-like_dom2"/>
</dbReference>
<evidence type="ECO:0000313" key="2">
    <source>
        <dbReference type="Proteomes" id="UP000238937"/>
    </source>
</evidence>
<dbReference type="Pfam" id="PF13419">
    <property type="entry name" value="HAD_2"/>
    <property type="match status" value="1"/>
</dbReference>
<dbReference type="GO" id="GO:0005829">
    <property type="term" value="C:cytosol"/>
    <property type="evidence" value="ECO:0007669"/>
    <property type="project" value="TreeGrafter"/>
</dbReference>
<dbReference type="AlphaFoldDB" id="A0A2T1GJ72"/>
<dbReference type="GO" id="GO:0006281">
    <property type="term" value="P:DNA repair"/>
    <property type="evidence" value="ECO:0007669"/>
    <property type="project" value="TreeGrafter"/>
</dbReference>
<sequence>MHLIMFDLDGTLVDSNPVDSQCYLQALVDVFGFDLDNIDRNWGNYPHVTDAGILQTLCQVELGRVPTEIEIDDYQCRFLELLVLAVSQKSLQSIAGAREILERLSLDSNYALSMATGAWKQTADYKLQQTGLDGIISPIAYSDDARARVEIMKCAYRRSLEFYRQSQFETVTYLGDGVWDGIASKQLNYNFIGIGTGKRAVDLLATGARSVFPHYLDISEIMSVLST</sequence>
<organism evidence="1 2">
    <name type="scientific">Chamaesiphon polymorphus CCALA 037</name>
    <dbReference type="NCBI Taxonomy" id="2107692"/>
    <lineage>
        <taxon>Bacteria</taxon>
        <taxon>Bacillati</taxon>
        <taxon>Cyanobacteriota</taxon>
        <taxon>Cyanophyceae</taxon>
        <taxon>Gomontiellales</taxon>
        <taxon>Chamaesiphonaceae</taxon>
        <taxon>Chamaesiphon</taxon>
    </lineage>
</organism>
<dbReference type="SUPFAM" id="SSF56784">
    <property type="entry name" value="HAD-like"/>
    <property type="match status" value="1"/>
</dbReference>
<dbReference type="Gene3D" id="3.40.50.1000">
    <property type="entry name" value="HAD superfamily/HAD-like"/>
    <property type="match status" value="1"/>
</dbReference>
<dbReference type="Proteomes" id="UP000238937">
    <property type="component" value="Unassembled WGS sequence"/>
</dbReference>
<accession>A0A2T1GJ72</accession>
<reference evidence="1 2" key="1">
    <citation type="submission" date="2018-03" db="EMBL/GenBank/DDBJ databases">
        <title>The ancient ancestry and fast evolution of plastids.</title>
        <authorList>
            <person name="Moore K.R."/>
            <person name="Magnabosco C."/>
            <person name="Momper L."/>
            <person name="Gold D.A."/>
            <person name="Bosak T."/>
            <person name="Fournier G.P."/>
        </authorList>
    </citation>
    <scope>NUCLEOTIDE SEQUENCE [LARGE SCALE GENOMIC DNA]</scope>
    <source>
        <strain evidence="1 2">CCALA 037</strain>
    </source>
</reference>
<dbReference type="InterPro" id="IPR041492">
    <property type="entry name" value="HAD_2"/>
</dbReference>
<proteinExistence type="predicted"/>
<dbReference type="Gene3D" id="1.10.150.240">
    <property type="entry name" value="Putative phosphatase, domain 2"/>
    <property type="match status" value="1"/>
</dbReference>
<dbReference type="InterPro" id="IPR050155">
    <property type="entry name" value="HAD-like_hydrolase_sf"/>
</dbReference>
<dbReference type="GO" id="GO:0008967">
    <property type="term" value="F:phosphoglycolate phosphatase activity"/>
    <property type="evidence" value="ECO:0007669"/>
    <property type="project" value="TreeGrafter"/>
</dbReference>
<name>A0A2T1GJ72_9CYAN</name>
<keyword evidence="1" id="KW-0378">Hydrolase</keyword>
<dbReference type="InterPro" id="IPR023214">
    <property type="entry name" value="HAD_sf"/>
</dbReference>
<keyword evidence="2" id="KW-1185">Reference proteome</keyword>
<evidence type="ECO:0000313" key="1">
    <source>
        <dbReference type="EMBL" id="PSB57843.1"/>
    </source>
</evidence>
<gene>
    <name evidence="1" type="ORF">C7B77_06885</name>
</gene>